<protein>
    <recommendedName>
        <fullName evidence="3">Helitron helicase-like domain-containing protein</fullName>
    </recommendedName>
</protein>
<evidence type="ECO:0000313" key="2">
    <source>
        <dbReference type="Proteomes" id="UP000499080"/>
    </source>
</evidence>
<organism evidence="1 2">
    <name type="scientific">Araneus ventricosus</name>
    <name type="common">Orbweaver spider</name>
    <name type="synonym">Epeira ventricosa</name>
    <dbReference type="NCBI Taxonomy" id="182803"/>
    <lineage>
        <taxon>Eukaryota</taxon>
        <taxon>Metazoa</taxon>
        <taxon>Ecdysozoa</taxon>
        <taxon>Arthropoda</taxon>
        <taxon>Chelicerata</taxon>
        <taxon>Arachnida</taxon>
        <taxon>Araneae</taxon>
        <taxon>Araneomorphae</taxon>
        <taxon>Entelegynae</taxon>
        <taxon>Araneoidea</taxon>
        <taxon>Araneidae</taxon>
        <taxon>Araneus</taxon>
    </lineage>
</organism>
<dbReference type="Proteomes" id="UP000499080">
    <property type="component" value="Unassembled WGS sequence"/>
</dbReference>
<proteinExistence type="predicted"/>
<sequence length="322" mass="36887">MPKRRKGANLSRRTTNSTVMRDIRARRSGEQIQQNNTDVRASMAQLRESLSQEARDERNQQRQLERRETRRFIVNRRRGIDQQLLRAFTSDSFLRLAFQYEPDVEYYAHSKVVIGSLDKECPHCHALKFKNEPVGMCCSSGKVQLTEIETPPEPLHGLLIGTDPDSSLFLKPNLSQSGLIAANAKKSHKFLQIYFMGGEDSERALANRVDARCDYHNLNSPFARRIVTDLDALLNEHNELLKLFKSHMHKLQSDNHAIVINPDRTPAGEHVRRFNAPVVDDVAGIMVGDRTATRQIVIRRRNNNLQFISDTHCLKLSLELLL</sequence>
<reference evidence="1 2" key="1">
    <citation type="journal article" date="2019" name="Sci. Rep.">
        <title>Orb-weaving spider Araneus ventricosus genome elucidates the spidroin gene catalogue.</title>
        <authorList>
            <person name="Kono N."/>
            <person name="Nakamura H."/>
            <person name="Ohtoshi R."/>
            <person name="Moran D.A.P."/>
            <person name="Shinohara A."/>
            <person name="Yoshida Y."/>
            <person name="Fujiwara M."/>
            <person name="Mori M."/>
            <person name="Tomita M."/>
            <person name="Arakawa K."/>
        </authorList>
    </citation>
    <scope>NUCLEOTIDE SEQUENCE [LARGE SCALE GENOMIC DNA]</scope>
</reference>
<dbReference type="PANTHER" id="PTHR45786">
    <property type="entry name" value="DNA BINDING PROTEIN-LIKE"/>
    <property type="match status" value="1"/>
</dbReference>
<dbReference type="EMBL" id="BGPR01169877">
    <property type="protein sequence ID" value="GBM27045.1"/>
    <property type="molecule type" value="Genomic_DNA"/>
</dbReference>
<dbReference type="PANTHER" id="PTHR45786:SF74">
    <property type="entry name" value="ATP-DEPENDENT DNA HELICASE"/>
    <property type="match status" value="1"/>
</dbReference>
<dbReference type="OrthoDB" id="6620163at2759"/>
<accession>A0A4Y2EGN9</accession>
<comment type="caution">
    <text evidence="1">The sequence shown here is derived from an EMBL/GenBank/DDBJ whole genome shotgun (WGS) entry which is preliminary data.</text>
</comment>
<keyword evidence="2" id="KW-1185">Reference proteome</keyword>
<evidence type="ECO:0000313" key="1">
    <source>
        <dbReference type="EMBL" id="GBM27045.1"/>
    </source>
</evidence>
<dbReference type="AlphaFoldDB" id="A0A4Y2EGN9"/>
<gene>
    <name evidence="1" type="ORF">AVEN_164419_1</name>
</gene>
<evidence type="ECO:0008006" key="3">
    <source>
        <dbReference type="Google" id="ProtNLM"/>
    </source>
</evidence>
<name>A0A4Y2EGN9_ARAVE</name>